<feature type="compositionally biased region" description="Basic residues" evidence="6">
    <location>
        <begin position="70"/>
        <end position="83"/>
    </location>
</feature>
<dbReference type="AlphaFoldDB" id="A0AA38RF90"/>
<dbReference type="InterPro" id="IPR006685">
    <property type="entry name" value="MscS_channel_2nd"/>
</dbReference>
<organism evidence="9 10">
    <name type="scientific">Coniochaeta hoffmannii</name>
    <dbReference type="NCBI Taxonomy" id="91930"/>
    <lineage>
        <taxon>Eukaryota</taxon>
        <taxon>Fungi</taxon>
        <taxon>Dikarya</taxon>
        <taxon>Ascomycota</taxon>
        <taxon>Pezizomycotina</taxon>
        <taxon>Sordariomycetes</taxon>
        <taxon>Sordariomycetidae</taxon>
        <taxon>Coniochaetales</taxon>
        <taxon>Coniochaetaceae</taxon>
        <taxon>Coniochaeta</taxon>
    </lineage>
</organism>
<feature type="compositionally biased region" description="Basic and acidic residues" evidence="6">
    <location>
        <begin position="725"/>
        <end position="735"/>
    </location>
</feature>
<keyword evidence="5 7" id="KW-0472">Membrane</keyword>
<dbReference type="GO" id="GO:0005509">
    <property type="term" value="F:calcium ion binding"/>
    <property type="evidence" value="ECO:0007669"/>
    <property type="project" value="InterPro"/>
</dbReference>
<evidence type="ECO:0000256" key="7">
    <source>
        <dbReference type="SAM" id="Phobius"/>
    </source>
</evidence>
<evidence type="ECO:0000256" key="3">
    <source>
        <dbReference type="ARBA" id="ARBA00022837"/>
    </source>
</evidence>
<evidence type="ECO:0000313" key="9">
    <source>
        <dbReference type="EMBL" id="KAJ9138572.1"/>
    </source>
</evidence>
<dbReference type="InterPro" id="IPR011992">
    <property type="entry name" value="EF-hand-dom_pair"/>
</dbReference>
<dbReference type="InterPro" id="IPR010920">
    <property type="entry name" value="LSM_dom_sf"/>
</dbReference>
<dbReference type="GO" id="GO:0016020">
    <property type="term" value="C:membrane"/>
    <property type="evidence" value="ECO:0007669"/>
    <property type="project" value="UniProtKB-SubCell"/>
</dbReference>
<feature type="transmembrane region" description="Helical" evidence="7">
    <location>
        <begin position="117"/>
        <end position="137"/>
    </location>
</feature>
<dbReference type="InterPro" id="IPR018247">
    <property type="entry name" value="EF_Hand_1_Ca_BS"/>
</dbReference>
<dbReference type="Pfam" id="PF00924">
    <property type="entry name" value="MS_channel_2nd"/>
    <property type="match status" value="1"/>
</dbReference>
<feature type="compositionally biased region" description="Low complexity" evidence="6">
    <location>
        <begin position="920"/>
        <end position="938"/>
    </location>
</feature>
<sequence length="986" mass="107792">MPPLSPRSPSYKGFMPLGNTQSNLPETDMADIPLRNIQSNASSGGARRPNQTFDTSHSSEDDGTGEKRGLFHHRSVAAGRRRVQKDMQRQGTGSSERLNVMGRLYNKIIGFSVITRYLVYVVPVAILLAVPLVILPITGEPTKDGRAAKDRVTLGDIHNPDGTLKQRGPSLFSLFVWIEVAWLSLWIGKIVAHLLPPIFMFFCGVVSSGTRKYASVLRALEIPLSLFFWGLASWLTFKYLFTDDAFEWVKTLKTILLSLFLSSAVLLAEKAIVQLISIGYHQRSFYNRIRDSKHEIALLGLLYDASRTLFPMYCPEFADEDYVINDSIEMLLTKGKRAHKRGGSATPMRLIGDVGRFGDKITSIFGNLASEITGKNVFNPNSAHSIVIEALEKARSSEALARRIWMSFVVEGSQALTLDDIVEVLGPQHKDEAEECFAAMDADGNGDISLEEMIRKVVDISKERKAIASSMKDISQALAVFDQILMFVVLLIVIFIFLVCFQSSYVTSLATAGTTLLSLSFVFAVTCQEFLGSCIFLFVKHPYDVGDRVDIQGPEKQQMIVERISLLYTVFTRIDKMQVVQVPNIALNNLWIENVTRSKAMKELIEVNVSFDTSFEDLELLRVEMEKFVRSPENSRDFQPDVTVSVGGVGDLDKLNLRITIKHKSNWHNEAVRCARRSKFMCALALALKRIPIYAPGGGGEALGGPTNPAYSVAVDDSYAVQARAKADEEKEKKRLVPTNPVRSGSTASKHGAKVAEQKAAENLNQRDPVADAVDDWGYDNTLNSRDPSVERKRSHDIETVRSQLTLDRNTTRGRRKPGEGLPPAALGDSLPEVTLTQSKPSRALSFDVESGLAQPAQMQPQQSSVIGQHVYGGVSQPGNPAAAGYSVYPTSSTYSPPSSSAHPAIPTIQEAYALQPLPSGTTGVSGSSGTSGVASGSRQRGASVSRNLAHAQATNTAGSQPQATNTAGSQPQATNNQNQGRPAGY</sequence>
<feature type="transmembrane region" description="Helical" evidence="7">
    <location>
        <begin position="255"/>
        <end position="280"/>
    </location>
</feature>
<comment type="subcellular location">
    <subcellularLocation>
        <location evidence="1">Membrane</location>
    </subcellularLocation>
</comment>
<evidence type="ECO:0000259" key="8">
    <source>
        <dbReference type="PROSITE" id="PS50222"/>
    </source>
</evidence>
<dbReference type="SUPFAM" id="SSF50182">
    <property type="entry name" value="Sm-like ribonucleoproteins"/>
    <property type="match status" value="1"/>
</dbReference>
<feature type="region of interest" description="Disordered" evidence="6">
    <location>
        <begin position="1"/>
        <end position="93"/>
    </location>
</feature>
<dbReference type="EMBL" id="JANBVN010000142">
    <property type="protein sequence ID" value="KAJ9138572.1"/>
    <property type="molecule type" value="Genomic_DNA"/>
</dbReference>
<feature type="domain" description="EF-hand" evidence="8">
    <location>
        <begin position="428"/>
        <end position="463"/>
    </location>
</feature>
<dbReference type="GO" id="GO:0005262">
    <property type="term" value="F:calcium channel activity"/>
    <property type="evidence" value="ECO:0007669"/>
    <property type="project" value="TreeGrafter"/>
</dbReference>
<dbReference type="InterPro" id="IPR002048">
    <property type="entry name" value="EF_hand_dom"/>
</dbReference>
<evidence type="ECO:0000256" key="1">
    <source>
        <dbReference type="ARBA" id="ARBA00004370"/>
    </source>
</evidence>
<dbReference type="SUPFAM" id="SSF47473">
    <property type="entry name" value="EF-hand"/>
    <property type="match status" value="1"/>
</dbReference>
<evidence type="ECO:0000256" key="5">
    <source>
        <dbReference type="ARBA" id="ARBA00023136"/>
    </source>
</evidence>
<feature type="compositionally biased region" description="Basic and acidic residues" evidence="6">
    <location>
        <begin position="788"/>
        <end position="800"/>
    </location>
</feature>
<feature type="transmembrane region" description="Helical" evidence="7">
    <location>
        <begin position="216"/>
        <end position="235"/>
    </location>
</feature>
<dbReference type="InterPro" id="IPR023408">
    <property type="entry name" value="MscS_beta-dom_sf"/>
</dbReference>
<feature type="compositionally biased region" description="Polar residues" evidence="6">
    <location>
        <begin position="36"/>
        <end position="56"/>
    </location>
</feature>
<keyword evidence="2 7" id="KW-0812">Transmembrane</keyword>
<accession>A0AA38RF90</accession>
<feature type="transmembrane region" description="Helical" evidence="7">
    <location>
        <begin position="484"/>
        <end position="505"/>
    </location>
</feature>
<feature type="region of interest" description="Disordered" evidence="6">
    <location>
        <begin position="724"/>
        <end position="830"/>
    </location>
</feature>
<dbReference type="SMART" id="SM00054">
    <property type="entry name" value="EFh"/>
    <property type="match status" value="1"/>
</dbReference>
<dbReference type="Gene3D" id="2.30.30.60">
    <property type="match status" value="1"/>
</dbReference>
<name>A0AA38RF90_9PEZI</name>
<protein>
    <submittedName>
        <fullName evidence="9">Mechanosensitive ion channel protein</fullName>
    </submittedName>
</protein>
<dbReference type="Pfam" id="PF25886">
    <property type="entry name" value="Msy1"/>
    <property type="match status" value="1"/>
</dbReference>
<proteinExistence type="predicted"/>
<dbReference type="Proteomes" id="UP001174691">
    <property type="component" value="Unassembled WGS sequence"/>
</dbReference>
<dbReference type="PANTHER" id="PTHR31323:SF14">
    <property type="entry name" value="MECHANOSENSITIVE ION CHANNEL PROTEIN MSY2"/>
    <property type="match status" value="1"/>
</dbReference>
<evidence type="ECO:0000256" key="6">
    <source>
        <dbReference type="SAM" id="MobiDB-lite"/>
    </source>
</evidence>
<dbReference type="GO" id="GO:0006874">
    <property type="term" value="P:intracellular calcium ion homeostasis"/>
    <property type="evidence" value="ECO:0007669"/>
    <property type="project" value="TreeGrafter"/>
</dbReference>
<evidence type="ECO:0000313" key="10">
    <source>
        <dbReference type="Proteomes" id="UP001174691"/>
    </source>
</evidence>
<comment type="caution">
    <text evidence="9">The sequence shown here is derived from an EMBL/GenBank/DDBJ whole genome shotgun (WGS) entry which is preliminary data.</text>
</comment>
<feature type="transmembrane region" description="Helical" evidence="7">
    <location>
        <begin position="174"/>
        <end position="195"/>
    </location>
</feature>
<reference evidence="9" key="1">
    <citation type="submission" date="2022-07" db="EMBL/GenBank/DDBJ databases">
        <title>Fungi with potential for degradation of polypropylene.</title>
        <authorList>
            <person name="Gostincar C."/>
        </authorList>
    </citation>
    <scope>NUCLEOTIDE SEQUENCE</scope>
    <source>
        <strain evidence="9">EXF-13287</strain>
    </source>
</reference>
<feature type="region of interest" description="Disordered" evidence="6">
    <location>
        <begin position="917"/>
        <end position="986"/>
    </location>
</feature>
<dbReference type="InterPro" id="IPR058650">
    <property type="entry name" value="Msy1/2-like"/>
</dbReference>
<dbReference type="Gene3D" id="1.10.238.10">
    <property type="entry name" value="EF-hand"/>
    <property type="match status" value="1"/>
</dbReference>
<evidence type="ECO:0000256" key="2">
    <source>
        <dbReference type="ARBA" id="ARBA00022692"/>
    </source>
</evidence>
<keyword evidence="10" id="KW-1185">Reference proteome</keyword>
<gene>
    <name evidence="9" type="ORF">NKR19_g7772</name>
</gene>
<dbReference type="PROSITE" id="PS50222">
    <property type="entry name" value="EF_HAND_2"/>
    <property type="match status" value="1"/>
</dbReference>
<dbReference type="PROSITE" id="PS00018">
    <property type="entry name" value="EF_HAND_1"/>
    <property type="match status" value="1"/>
</dbReference>
<feature type="compositionally biased region" description="Polar residues" evidence="6">
    <location>
        <begin position="939"/>
        <end position="986"/>
    </location>
</feature>
<feature type="compositionally biased region" description="Basic and acidic residues" evidence="6">
    <location>
        <begin position="57"/>
        <end position="69"/>
    </location>
</feature>
<evidence type="ECO:0000256" key="4">
    <source>
        <dbReference type="ARBA" id="ARBA00022989"/>
    </source>
</evidence>
<keyword evidence="4 7" id="KW-1133">Transmembrane helix</keyword>
<keyword evidence="3" id="KW-0106">Calcium</keyword>
<dbReference type="PANTHER" id="PTHR31323">
    <property type="entry name" value="MECHANOSENSITIVE ION CHANNEL PROTEIN MSY2"/>
    <property type="match status" value="1"/>
</dbReference>